<protein>
    <submittedName>
        <fullName evidence="2">Uncharacterized protein</fullName>
    </submittedName>
</protein>
<keyword evidence="3" id="KW-1185">Reference proteome</keyword>
<evidence type="ECO:0000313" key="2">
    <source>
        <dbReference type="EMBL" id="ODN72067.1"/>
    </source>
</evidence>
<keyword evidence="1" id="KW-1133">Transmembrane helix</keyword>
<reference evidence="2 3" key="1">
    <citation type="submission" date="2016-07" db="EMBL/GenBank/DDBJ databases">
        <title>Draft Genome Sequence of Methylobrevis pamukkalensis PK2.</title>
        <authorList>
            <person name="Vasilenko O.V."/>
            <person name="Doronina N.V."/>
            <person name="Shmareva M.N."/>
            <person name="Tarlachkov S.V."/>
            <person name="Mustakhimov I."/>
            <person name="Trotsenko Y.A."/>
        </authorList>
    </citation>
    <scope>NUCLEOTIDE SEQUENCE [LARGE SCALE GENOMIC DNA]</scope>
    <source>
        <strain evidence="2 3">PK2</strain>
    </source>
</reference>
<keyword evidence="1" id="KW-0812">Transmembrane</keyword>
<gene>
    <name evidence="2" type="ORF">A6302_00582</name>
</gene>
<dbReference type="Proteomes" id="UP000094622">
    <property type="component" value="Unassembled WGS sequence"/>
</dbReference>
<organism evidence="2 3">
    <name type="scientific">Methylobrevis pamukkalensis</name>
    <dbReference type="NCBI Taxonomy" id="1439726"/>
    <lineage>
        <taxon>Bacteria</taxon>
        <taxon>Pseudomonadati</taxon>
        <taxon>Pseudomonadota</taxon>
        <taxon>Alphaproteobacteria</taxon>
        <taxon>Hyphomicrobiales</taxon>
        <taxon>Pleomorphomonadaceae</taxon>
        <taxon>Methylobrevis</taxon>
    </lineage>
</organism>
<name>A0A1E3H6V5_9HYPH</name>
<evidence type="ECO:0000313" key="3">
    <source>
        <dbReference type="Proteomes" id="UP000094622"/>
    </source>
</evidence>
<feature type="transmembrane region" description="Helical" evidence="1">
    <location>
        <begin position="21"/>
        <end position="46"/>
    </location>
</feature>
<dbReference type="EMBL" id="MCRJ01000008">
    <property type="protein sequence ID" value="ODN72067.1"/>
    <property type="molecule type" value="Genomic_DNA"/>
</dbReference>
<evidence type="ECO:0000256" key="1">
    <source>
        <dbReference type="SAM" id="Phobius"/>
    </source>
</evidence>
<comment type="caution">
    <text evidence="2">The sequence shown here is derived from an EMBL/GenBank/DDBJ whole genome shotgun (WGS) entry which is preliminary data.</text>
</comment>
<dbReference type="RefSeq" id="WP_069305726.1">
    <property type="nucleotide sequence ID" value="NZ_MCRJ01000008.1"/>
</dbReference>
<sequence>MTTIDTGRQQDIADGRARKGAGLYSLAITLVAVVVFAGLTGAALALNLRYGLTVFAERLISGVAGCF</sequence>
<keyword evidence="1" id="KW-0472">Membrane</keyword>
<accession>A0A1E3H6V5</accession>
<dbReference type="AlphaFoldDB" id="A0A1E3H6V5"/>
<proteinExistence type="predicted"/>